<keyword evidence="7" id="KW-0791">Threonine biosynthesis</keyword>
<comment type="caution">
    <text evidence="15">The sequence shown here is derived from an EMBL/GenBank/DDBJ whole genome shotgun (WGS) entry which is preliminary data.</text>
</comment>
<dbReference type="UniPathway" id="UPA00051">
    <property type="reaction ID" value="UER00465"/>
</dbReference>
<feature type="domain" description="Aspartate/homoserine dehydrogenase NAD-binding" evidence="14">
    <location>
        <begin position="30"/>
        <end position="149"/>
    </location>
</feature>
<protein>
    <recommendedName>
        <fullName evidence="5">Homoserine dehydrogenase</fullName>
        <ecNumber evidence="4">1.1.1.3</ecNumber>
    </recommendedName>
</protein>
<dbReference type="GO" id="GO:0009088">
    <property type="term" value="P:threonine biosynthetic process"/>
    <property type="evidence" value="ECO:0007669"/>
    <property type="project" value="UniProtKB-UniPathway"/>
</dbReference>
<evidence type="ECO:0000256" key="6">
    <source>
        <dbReference type="ARBA" id="ARBA00022605"/>
    </source>
</evidence>
<dbReference type="Gene3D" id="3.30.360.10">
    <property type="entry name" value="Dihydrodipicolinate Reductase, domain 2"/>
    <property type="match status" value="1"/>
</dbReference>
<sequence length="467" mass="49012">MYRDPVESLEPQSSHAAALAPRPLRVGMIGIGTVGSGTFRVLARNQAEIAGRAGRSIKLVMVCARSLARAMRVVGRDAALTNDPMLVATHPDVDVVVEVAGGTSPAREWVLAAIRAGKHVVTANKALLATHGNEIFAAARQHGVTVAYEGAVAVSIPIIKALREGLTANRIEWVAGIINGTTNFILSKMREEGLGFADALAQAQALGYAEADPTFDIEGIDAAHKITLLAANAFGMPVRFADAQVEGITRLQGLDVACAEQLGYRIKLLGVARRRKEGDADGVELRVQPALVPATHLLAQVNGSMNAVMVKGDAAGVTMFYGAGAGSEQTASAVIADLVDVARLQGTTPAQRVPHQGFHAHAVNEELAVLPRAAVHTRHYLRVPVHTAQQMDEVSAWLAAQQVPVQRVELARDQALPAGSGPEAQAQVLVLTDAVAQATVDSAVHALADHPAVAGAVVTLRVEWLEG</sequence>
<dbReference type="SUPFAM" id="SSF55347">
    <property type="entry name" value="Glyceraldehyde-3-phosphate dehydrogenase-like, C-terminal domain"/>
    <property type="match status" value="1"/>
</dbReference>
<gene>
    <name evidence="15" type="ORF">RP29_15540</name>
</gene>
<dbReference type="EC" id="1.1.1.3" evidence="4"/>
<dbReference type="AlphaFoldDB" id="A0A0D7K6M8"/>
<dbReference type="PROSITE" id="PS01042">
    <property type="entry name" value="HOMOSER_DHGENASE"/>
    <property type="match status" value="1"/>
</dbReference>
<dbReference type="PANTHER" id="PTHR43331">
    <property type="entry name" value="HOMOSERINE DEHYDROGENASE"/>
    <property type="match status" value="1"/>
</dbReference>
<feature type="binding site" evidence="11">
    <location>
        <position position="125"/>
    </location>
    <ligand>
        <name>NADPH</name>
        <dbReference type="ChEBI" id="CHEBI:57783"/>
    </ligand>
</feature>
<feature type="domain" description="Homoserine dehydrogenase catalytic" evidence="13">
    <location>
        <begin position="157"/>
        <end position="339"/>
    </location>
</feature>
<keyword evidence="9" id="KW-0486">Methionine biosynthesis</keyword>
<dbReference type="RefSeq" id="WP_044400493.1">
    <property type="nucleotide sequence ID" value="NZ_JXYQ01000055.1"/>
</dbReference>
<evidence type="ECO:0000256" key="11">
    <source>
        <dbReference type="PIRSR" id="PIRSR000098-2"/>
    </source>
</evidence>
<evidence type="ECO:0000256" key="5">
    <source>
        <dbReference type="ARBA" id="ARBA00013376"/>
    </source>
</evidence>
<evidence type="ECO:0000256" key="12">
    <source>
        <dbReference type="RuleBase" id="RU004171"/>
    </source>
</evidence>
<evidence type="ECO:0000256" key="4">
    <source>
        <dbReference type="ARBA" id="ARBA00013213"/>
    </source>
</evidence>
<evidence type="ECO:0000259" key="14">
    <source>
        <dbReference type="Pfam" id="PF03447"/>
    </source>
</evidence>
<dbReference type="GO" id="GO:0009086">
    <property type="term" value="P:methionine biosynthetic process"/>
    <property type="evidence" value="ECO:0007669"/>
    <property type="project" value="UniProtKB-KW"/>
</dbReference>
<evidence type="ECO:0000256" key="2">
    <source>
        <dbReference type="ARBA" id="ARBA00005062"/>
    </source>
</evidence>
<comment type="pathway">
    <text evidence="2">Amino-acid biosynthesis; L-methionine biosynthesis via de novo pathway; L-homoserine from L-aspartate: step 3/3.</text>
</comment>
<accession>A0A0D7K6M8</accession>
<dbReference type="EMBL" id="JXYQ01000055">
    <property type="protein sequence ID" value="KJA09617.1"/>
    <property type="molecule type" value="Genomic_DNA"/>
</dbReference>
<evidence type="ECO:0000256" key="1">
    <source>
        <dbReference type="ARBA" id="ARBA00005056"/>
    </source>
</evidence>
<evidence type="ECO:0000259" key="13">
    <source>
        <dbReference type="Pfam" id="PF00742"/>
    </source>
</evidence>
<feature type="active site" description="Proton donor" evidence="10">
    <location>
        <position position="225"/>
    </location>
</feature>
<feature type="binding site" evidence="11">
    <location>
        <begin position="29"/>
        <end position="36"/>
    </location>
    <ligand>
        <name>NADP(+)</name>
        <dbReference type="ChEBI" id="CHEBI:58349"/>
    </ligand>
</feature>
<dbReference type="Gene3D" id="3.40.50.720">
    <property type="entry name" value="NAD(P)-binding Rossmann-like Domain"/>
    <property type="match status" value="1"/>
</dbReference>
<evidence type="ECO:0000256" key="3">
    <source>
        <dbReference type="ARBA" id="ARBA00006753"/>
    </source>
</evidence>
<dbReference type="InterPro" id="IPR005106">
    <property type="entry name" value="Asp/hSer_DH_NAD-bd"/>
</dbReference>
<dbReference type="STRING" id="80878.RP29_15540"/>
<dbReference type="UniPathway" id="UPA00050">
    <property type="reaction ID" value="UER00063"/>
</dbReference>
<dbReference type="Proteomes" id="UP000032566">
    <property type="component" value="Unassembled WGS sequence"/>
</dbReference>
<dbReference type="PANTHER" id="PTHR43331:SF1">
    <property type="entry name" value="HOMOSERINE DEHYDROGENASE"/>
    <property type="match status" value="1"/>
</dbReference>
<comment type="pathway">
    <text evidence="1">Amino-acid biosynthesis; L-threonine biosynthesis; L-threonine from L-aspartate: step 3/5.</text>
</comment>
<dbReference type="InterPro" id="IPR019811">
    <property type="entry name" value="HDH_CS"/>
</dbReference>
<dbReference type="GO" id="GO:0050661">
    <property type="term" value="F:NADP binding"/>
    <property type="evidence" value="ECO:0007669"/>
    <property type="project" value="InterPro"/>
</dbReference>
<dbReference type="NCBIfam" id="NF004976">
    <property type="entry name" value="PRK06349.1"/>
    <property type="match status" value="1"/>
</dbReference>
<evidence type="ECO:0000256" key="10">
    <source>
        <dbReference type="PIRSR" id="PIRSR000098-1"/>
    </source>
</evidence>
<keyword evidence="11" id="KW-0521">NADP</keyword>
<dbReference type="PATRIC" id="fig|80878.5.peg.3011"/>
<keyword evidence="16" id="KW-1185">Reference proteome</keyword>
<evidence type="ECO:0000313" key="16">
    <source>
        <dbReference type="Proteomes" id="UP000032566"/>
    </source>
</evidence>
<feature type="binding site" evidence="11">
    <location>
        <position position="210"/>
    </location>
    <ligand>
        <name>L-homoserine</name>
        <dbReference type="ChEBI" id="CHEBI:57476"/>
    </ligand>
</feature>
<dbReference type="GO" id="GO:0004412">
    <property type="term" value="F:homoserine dehydrogenase activity"/>
    <property type="evidence" value="ECO:0007669"/>
    <property type="project" value="UniProtKB-EC"/>
</dbReference>
<evidence type="ECO:0000313" key="15">
    <source>
        <dbReference type="EMBL" id="KJA09617.1"/>
    </source>
</evidence>
<reference evidence="15 16" key="1">
    <citation type="submission" date="2014-12" db="EMBL/GenBank/DDBJ databases">
        <title>Isolation of bacteria from lake water.</title>
        <authorList>
            <person name="Sheng K.-Y."/>
            <person name="Chin P.-S."/>
            <person name="Chan K.-G."/>
            <person name="Tan G.S."/>
        </authorList>
    </citation>
    <scope>NUCLEOTIDE SEQUENCE [LARGE SCALE GENOMIC DNA]</scope>
    <source>
        <strain evidence="15 16">KY4</strain>
    </source>
</reference>
<keyword evidence="8" id="KW-0560">Oxidoreductase</keyword>
<dbReference type="Pfam" id="PF03447">
    <property type="entry name" value="NAD_binding_3"/>
    <property type="match status" value="1"/>
</dbReference>
<dbReference type="PIRSF" id="PIRSF000098">
    <property type="entry name" value="Homoser_dehydrog"/>
    <property type="match status" value="1"/>
</dbReference>
<organism evidence="15 16">
    <name type="scientific">Acidovorax temperans</name>
    <dbReference type="NCBI Taxonomy" id="80878"/>
    <lineage>
        <taxon>Bacteria</taxon>
        <taxon>Pseudomonadati</taxon>
        <taxon>Pseudomonadota</taxon>
        <taxon>Betaproteobacteria</taxon>
        <taxon>Burkholderiales</taxon>
        <taxon>Comamonadaceae</taxon>
        <taxon>Acidovorax</taxon>
    </lineage>
</organism>
<dbReference type="SUPFAM" id="SSF51735">
    <property type="entry name" value="NAD(P)-binding Rossmann-fold domains"/>
    <property type="match status" value="1"/>
</dbReference>
<proteinExistence type="inferred from homology"/>
<name>A0A0D7K6M8_9BURK</name>
<evidence type="ECO:0000256" key="8">
    <source>
        <dbReference type="ARBA" id="ARBA00023002"/>
    </source>
</evidence>
<dbReference type="Pfam" id="PF00742">
    <property type="entry name" value="Homoserine_dh"/>
    <property type="match status" value="1"/>
</dbReference>
<dbReference type="Gene3D" id="3.30.70.260">
    <property type="match status" value="1"/>
</dbReference>
<dbReference type="InterPro" id="IPR036291">
    <property type="entry name" value="NAD(P)-bd_dom_sf"/>
</dbReference>
<keyword evidence="6" id="KW-0028">Amino-acid biosynthesis</keyword>
<dbReference type="FunFam" id="3.30.360.10:FF:000005">
    <property type="entry name" value="Homoserine dehydrogenase"/>
    <property type="match status" value="1"/>
</dbReference>
<dbReference type="InterPro" id="IPR016204">
    <property type="entry name" value="HDH"/>
</dbReference>
<dbReference type="InterPro" id="IPR001342">
    <property type="entry name" value="HDH_cat"/>
</dbReference>
<evidence type="ECO:0000256" key="9">
    <source>
        <dbReference type="ARBA" id="ARBA00023167"/>
    </source>
</evidence>
<comment type="similarity">
    <text evidence="3 12">Belongs to the homoserine dehydrogenase family.</text>
</comment>
<dbReference type="OrthoDB" id="9808167at2"/>
<evidence type="ECO:0000256" key="7">
    <source>
        <dbReference type="ARBA" id="ARBA00022697"/>
    </source>
</evidence>